<keyword evidence="2" id="KW-1185">Reference proteome</keyword>
<protein>
    <submittedName>
        <fullName evidence="1">Uncharacterized protein</fullName>
    </submittedName>
</protein>
<evidence type="ECO:0000313" key="2">
    <source>
        <dbReference type="Proteomes" id="UP001176960"/>
    </source>
</evidence>
<dbReference type="Proteomes" id="UP001176960">
    <property type="component" value="Unassembled WGS sequence"/>
</dbReference>
<dbReference type="AlphaFoldDB" id="A0AA35Y2S6"/>
<evidence type="ECO:0000313" key="1">
    <source>
        <dbReference type="EMBL" id="CAI9121863.1"/>
    </source>
</evidence>
<sequence>MEKILLNGNKLVISSVELHGAVKYGKRLCIIVAEIDANSHFYRRDGKNVKQLHYEENTVIWWPSNTSPDYRGSLERAKDKYNTIN</sequence>
<dbReference type="RefSeq" id="WP_289843761.1">
    <property type="nucleotide sequence ID" value="NZ_CATKSH010000025.1"/>
</dbReference>
<proteinExistence type="predicted"/>
<organism evidence="1 2">
    <name type="scientific">Brytella acorum</name>
    <dbReference type="NCBI Taxonomy" id="2959299"/>
    <lineage>
        <taxon>Bacteria</taxon>
        <taxon>Pseudomonadati</taxon>
        <taxon>Pseudomonadota</taxon>
        <taxon>Alphaproteobacteria</taxon>
        <taxon>Acetobacterales</taxon>
        <taxon>Acetobacteraceae</taxon>
        <taxon>Brytella</taxon>
    </lineage>
</organism>
<gene>
    <name evidence="1" type="ORF">LMG32879_002718</name>
</gene>
<comment type="caution">
    <text evidence="1">The sequence shown here is derived from an EMBL/GenBank/DDBJ whole genome shotgun (WGS) entry which is preliminary data.</text>
</comment>
<accession>A0AA35Y2S6</accession>
<name>A0AA35Y2S6_9PROT</name>
<dbReference type="EMBL" id="CATKSH010000025">
    <property type="protein sequence ID" value="CAI9121863.1"/>
    <property type="molecule type" value="Genomic_DNA"/>
</dbReference>
<reference evidence="1" key="1">
    <citation type="submission" date="2023-03" db="EMBL/GenBank/DDBJ databases">
        <authorList>
            <person name="Cleenwerck I."/>
        </authorList>
    </citation>
    <scope>NUCLEOTIDE SEQUENCE</scope>
    <source>
        <strain evidence="1">LMG 32879</strain>
    </source>
</reference>